<dbReference type="PANTHER" id="PTHR38605">
    <property type="entry name" value="ATPASE-RELATED"/>
    <property type="match status" value="1"/>
</dbReference>
<protein>
    <recommendedName>
        <fullName evidence="3">ATPase</fullName>
    </recommendedName>
</protein>
<dbReference type="Pfam" id="PF04317">
    <property type="entry name" value="DUF463"/>
    <property type="match status" value="1"/>
</dbReference>
<dbReference type="Proteomes" id="UP000005496">
    <property type="component" value="Unassembled WGS sequence"/>
</dbReference>
<gene>
    <name evidence="1" type="ORF">Dthio_PD0221</name>
</gene>
<dbReference type="InterPro" id="IPR007413">
    <property type="entry name" value="YcjX-like"/>
</dbReference>
<dbReference type="AlphaFoldDB" id="D6SUC7"/>
<evidence type="ECO:0008006" key="3">
    <source>
        <dbReference type="Google" id="ProtNLM"/>
    </source>
</evidence>
<evidence type="ECO:0000313" key="1">
    <source>
        <dbReference type="EMBL" id="EFI32907.1"/>
    </source>
</evidence>
<name>D6SUC7_9BACT</name>
<dbReference type="RefSeq" id="WP_008871600.1">
    <property type="nucleotide sequence ID" value="NZ_ACJN02000004.1"/>
</dbReference>
<accession>D6SUC7</accession>
<proteinExistence type="predicted"/>
<dbReference type="EMBL" id="ACJN02000004">
    <property type="protein sequence ID" value="EFI32907.1"/>
    <property type="molecule type" value="Genomic_DNA"/>
</dbReference>
<organism evidence="1 2">
    <name type="scientific">Desulfonatronospira thiodismutans ASO3-1</name>
    <dbReference type="NCBI Taxonomy" id="555779"/>
    <lineage>
        <taxon>Bacteria</taxon>
        <taxon>Pseudomonadati</taxon>
        <taxon>Thermodesulfobacteriota</taxon>
        <taxon>Desulfovibrionia</taxon>
        <taxon>Desulfovibrionales</taxon>
        <taxon>Desulfonatronovibrionaceae</taxon>
        <taxon>Desulfonatronospira</taxon>
    </lineage>
</organism>
<dbReference type="eggNOG" id="COG3106">
    <property type="taxonomic scope" value="Bacteria"/>
</dbReference>
<sequence>MKSLMRNVLNLRQHNRVVVTGIAGGGKTVFLTSLISHLMEFGQGQFHVGRGVDISDFRELSGREKWPPYFPHSTFREDLARGDWPEKTTDCSEFVCQFKRSDWMLHAQKMSFFDFPGERISDAAVAAFNDYGQWSDHILSHFSRHHDYARAAGPYLEYIRREQLDLDILLSLYRETLARLILDYKPLVTPSVFLLDQHGSTAEPGSVEEIASRRIAGLAENRQFAPLPEKARRDNPELARQLAVEYKIYRKQVALPVFDKISRAGSLVVLVDIPSLLAGGVGRYNDNRQILLDLFEVMRPSSDLGTMLLRYLKFWQKSLNRVAFVAAKADLVHPMDIENRRLIGLLKMMTERARRMLPHVESQWFVCSACHSTFPVEGVRRLKGKIARDNPDREFKEYSVPELPRSWPENWSPGDYPFFRVYPDAPENYLIPPRHTGLDQVFEFISG</sequence>
<reference evidence="1" key="1">
    <citation type="submission" date="2010-05" db="EMBL/GenBank/DDBJ databases">
        <title>The draft genome of Desulfonatronospira thiodismutans ASO3-1.</title>
        <authorList>
            <consortium name="US DOE Joint Genome Institute (JGI-PGF)"/>
            <person name="Lucas S."/>
            <person name="Copeland A."/>
            <person name="Lapidus A."/>
            <person name="Cheng J.-F."/>
            <person name="Bruce D."/>
            <person name="Goodwin L."/>
            <person name="Pitluck S."/>
            <person name="Chertkov O."/>
            <person name="Brettin T."/>
            <person name="Detter J.C."/>
            <person name="Han C."/>
            <person name="Land M.L."/>
            <person name="Hauser L."/>
            <person name="Kyrpides N."/>
            <person name="Mikhailova N."/>
            <person name="Muyzer G."/>
            <person name="Woyke T."/>
        </authorList>
    </citation>
    <scope>NUCLEOTIDE SEQUENCE [LARGE SCALE GENOMIC DNA]</scope>
    <source>
        <strain evidence="1">ASO3-1</strain>
    </source>
</reference>
<dbReference type="PANTHER" id="PTHR38605:SF1">
    <property type="entry name" value="ATPASE"/>
    <property type="match status" value="1"/>
</dbReference>
<evidence type="ECO:0000313" key="2">
    <source>
        <dbReference type="Proteomes" id="UP000005496"/>
    </source>
</evidence>
<keyword evidence="2" id="KW-1185">Reference proteome</keyword>
<comment type="caution">
    <text evidence="1">The sequence shown here is derived from an EMBL/GenBank/DDBJ whole genome shotgun (WGS) entry which is preliminary data.</text>
</comment>